<accession>A0A7J5A8N8</accession>
<dbReference type="Proteomes" id="UP000467305">
    <property type="component" value="Unassembled WGS sequence"/>
</dbReference>
<keyword evidence="1" id="KW-0378">Hydrolase</keyword>
<proteinExistence type="predicted"/>
<keyword evidence="1" id="KW-0540">Nuclease</keyword>
<evidence type="ECO:0000313" key="1">
    <source>
        <dbReference type="EMBL" id="KAB1153932.1"/>
    </source>
</evidence>
<dbReference type="AlphaFoldDB" id="A0A7J5A8N8"/>
<organism evidence="1 2">
    <name type="scientific">Tenacibaculum aiptasiae</name>
    <dbReference type="NCBI Taxonomy" id="426481"/>
    <lineage>
        <taxon>Bacteria</taxon>
        <taxon>Pseudomonadati</taxon>
        <taxon>Bacteroidota</taxon>
        <taxon>Flavobacteriia</taxon>
        <taxon>Flavobacteriales</taxon>
        <taxon>Flavobacteriaceae</taxon>
        <taxon>Tenacibaculum</taxon>
    </lineage>
</organism>
<dbReference type="GO" id="GO:0004519">
    <property type="term" value="F:endonuclease activity"/>
    <property type="evidence" value="ECO:0007669"/>
    <property type="project" value="UniProtKB-KW"/>
</dbReference>
<dbReference type="EMBL" id="WAAU01000030">
    <property type="protein sequence ID" value="KAB1153932.1"/>
    <property type="molecule type" value="Genomic_DNA"/>
</dbReference>
<sequence>MKKKCFYCLRSYLKDTEHVFPDGLGGQKLFMSCVCIKCNNDFSRLERELYQKGVPALMRSVEGLTKQKEQNKQAYFKAPILFSFNQDNKIVYEVNQSNKFEISLKPQIIEINSKFYIEGSSQEDVDVFANKIKKWKQNCLKLVLKFPDRSSSLTSYIQFKVSDNRVSFEKTESYEKLKDIIIFELLDSHELSKYLKPRIFLDNQNNLRLRAKSLEESIKFVEQFLIFTSKPVKLKSFSNEINDDNIIYAGFNFNSLKKEQAMVKIMLNCLIYYFPDSKNNVSLESAKKFVKVGKSELKRFVGRKNNIIDSKEKSHNIFFQQYQNNTRIRLSLFNGQVCYNIIIEDLQILENNSYSRLVINFVKRVNIFENENEFLMSFYNN</sequence>
<gene>
    <name evidence="1" type="ORF">F7018_15715</name>
</gene>
<name>A0A7J5A8N8_9FLAO</name>
<dbReference type="RefSeq" id="WP_150901052.1">
    <property type="nucleotide sequence ID" value="NZ_WAAU01000030.1"/>
</dbReference>
<protein>
    <submittedName>
        <fullName evidence="1">HNH endonuclease</fullName>
    </submittedName>
</protein>
<keyword evidence="2" id="KW-1185">Reference proteome</keyword>
<dbReference type="OrthoDB" id="2804463at2"/>
<keyword evidence="1" id="KW-0255">Endonuclease</keyword>
<comment type="caution">
    <text evidence="1">The sequence shown here is derived from an EMBL/GenBank/DDBJ whole genome shotgun (WGS) entry which is preliminary data.</text>
</comment>
<evidence type="ECO:0000313" key="2">
    <source>
        <dbReference type="Proteomes" id="UP000467305"/>
    </source>
</evidence>
<reference evidence="1 2" key="1">
    <citation type="submission" date="2019-09" db="EMBL/GenBank/DDBJ databases">
        <authorList>
            <person name="Cao W.R."/>
        </authorList>
    </citation>
    <scope>NUCLEOTIDE SEQUENCE [LARGE SCALE GENOMIC DNA]</scope>
    <source>
        <strain evidence="2">a4</strain>
    </source>
</reference>